<keyword evidence="1" id="KW-0812">Transmembrane</keyword>
<feature type="transmembrane region" description="Helical" evidence="1">
    <location>
        <begin position="12"/>
        <end position="36"/>
    </location>
</feature>
<evidence type="ECO:0000256" key="1">
    <source>
        <dbReference type="SAM" id="Phobius"/>
    </source>
</evidence>
<dbReference type="EMBL" id="MG770216">
    <property type="protein sequence ID" value="AUV60816.1"/>
    <property type="molecule type" value="Genomic_DNA"/>
</dbReference>
<proteinExistence type="predicted"/>
<sequence>MTVWNPALWDDFGVVGIVVAVGTLFVVAQLRGWIVLGRQHREIVAMKDFTIAEQQAREAKDAETIATLSQAVTEKTATTRILAAVPDTTGSAP</sequence>
<accession>A0A2K9VEW0</accession>
<keyword evidence="1" id="KW-1133">Transmembrane helix</keyword>
<evidence type="ECO:0000313" key="3">
    <source>
        <dbReference type="Proteomes" id="UP000241185"/>
    </source>
</evidence>
<name>A0A2K9VEW0_9CAUD</name>
<reference evidence="3" key="1">
    <citation type="submission" date="2018-01" db="EMBL/GenBank/DDBJ databases">
        <authorList>
            <person name="Gatt S.M."/>
            <person name="Isern S."/>
            <person name="Jenkins M."/>
            <person name="Tan A.L."/>
            <person name="Michael S.F."/>
            <person name="Moore R.E."/>
            <person name="Ware V.C."/>
            <person name="Garlena R.A."/>
            <person name="Russell D.A."/>
            <person name="Pope W.H."/>
            <person name="Jacobs-Sera D."/>
            <person name="Hendrix R.W."/>
            <person name="Hatfull G.F."/>
        </authorList>
    </citation>
    <scope>NUCLEOTIDE SEQUENCE [LARGE SCALE GENOMIC DNA]</scope>
</reference>
<gene>
    <name evidence="2" type="ORF">SEA_REM711_38</name>
</gene>
<keyword evidence="3" id="KW-1185">Reference proteome</keyword>
<organism evidence="2 3">
    <name type="scientific">Mycobacterium phage Rem711</name>
    <dbReference type="NCBI Taxonomy" id="2079285"/>
    <lineage>
        <taxon>Viruses</taxon>
        <taxon>Duplodnaviria</taxon>
        <taxon>Heunggongvirae</taxon>
        <taxon>Uroviricota</taxon>
        <taxon>Caudoviricetes</taxon>
        <taxon>Trigintaduovirus</taxon>
        <taxon>Trigintaduovirus rem711</taxon>
    </lineage>
</organism>
<evidence type="ECO:0000313" key="2">
    <source>
        <dbReference type="EMBL" id="AUV60816.1"/>
    </source>
</evidence>
<protein>
    <submittedName>
        <fullName evidence="2">Uncharacterized protein</fullName>
    </submittedName>
</protein>
<dbReference type="Proteomes" id="UP000241185">
    <property type="component" value="Segment"/>
</dbReference>
<keyword evidence="1" id="KW-0472">Membrane</keyword>